<organism evidence="5 6">
    <name type="scientific">Hevea brasiliensis</name>
    <name type="common">Para rubber tree</name>
    <name type="synonym">Siphonia brasiliensis</name>
    <dbReference type="NCBI Taxonomy" id="3981"/>
    <lineage>
        <taxon>Eukaryota</taxon>
        <taxon>Viridiplantae</taxon>
        <taxon>Streptophyta</taxon>
        <taxon>Embryophyta</taxon>
        <taxon>Tracheophyta</taxon>
        <taxon>Spermatophyta</taxon>
        <taxon>Magnoliopsida</taxon>
        <taxon>eudicotyledons</taxon>
        <taxon>Gunneridae</taxon>
        <taxon>Pentapetalae</taxon>
        <taxon>rosids</taxon>
        <taxon>fabids</taxon>
        <taxon>Malpighiales</taxon>
        <taxon>Euphorbiaceae</taxon>
        <taxon>Crotonoideae</taxon>
        <taxon>Micrandreae</taxon>
        <taxon>Hevea</taxon>
    </lineage>
</organism>
<dbReference type="PANTHER" id="PTHR31245">
    <property type="entry name" value="UBIQUITIN SYSTEM COMPONENT CUE PROTEIN"/>
    <property type="match status" value="1"/>
</dbReference>
<dbReference type="Gene3D" id="3.80.10.10">
    <property type="entry name" value="Ribonuclease Inhibitor"/>
    <property type="match status" value="1"/>
</dbReference>
<dbReference type="EMBL" id="JAAGAX010000010">
    <property type="protein sequence ID" value="KAF2301383.1"/>
    <property type="molecule type" value="Genomic_DNA"/>
</dbReference>
<keyword evidence="2" id="KW-0677">Repeat</keyword>
<evidence type="ECO:0000313" key="5">
    <source>
        <dbReference type="EMBL" id="KAF2301383.1"/>
    </source>
</evidence>
<dbReference type="InterPro" id="IPR013210">
    <property type="entry name" value="LRR_N_plant-typ"/>
</dbReference>
<dbReference type="Pfam" id="PF08263">
    <property type="entry name" value="LRRNT_2"/>
    <property type="match status" value="1"/>
</dbReference>
<evidence type="ECO:0000256" key="1">
    <source>
        <dbReference type="ARBA" id="ARBA00022614"/>
    </source>
</evidence>
<sequence length="216" mass="24927">MNGCGACLEEERIGLLEFKAFLKSNCLVFDNLDSWVDGMSDCCGWDRVECNTTSRRVIDLSLGDVVGYCSLNLSMLHPFEELLSLNLSGNGFYGWIDQAEWVDLFVREMMSATSVDDARAVPQGCWRFWRGLSENLMLKEHIEVLMQENSILKRAVAIQHERQKEFEDKHRELQQLASQYQQQLKTLEVNNYALMMHLRQAQQSSPIPGRFHPDVF</sequence>
<evidence type="ECO:0000259" key="4">
    <source>
        <dbReference type="Pfam" id="PF08263"/>
    </source>
</evidence>
<keyword evidence="1" id="KW-0433">Leucine-rich repeat</keyword>
<feature type="domain" description="Leucine-rich repeat-containing N-terminal plant-type" evidence="4">
    <location>
        <begin position="9"/>
        <end position="51"/>
    </location>
</feature>
<protein>
    <recommendedName>
        <fullName evidence="4">Leucine-rich repeat-containing N-terminal plant-type domain-containing protein</fullName>
    </recommendedName>
</protein>
<evidence type="ECO:0000256" key="3">
    <source>
        <dbReference type="SAM" id="Coils"/>
    </source>
</evidence>
<dbReference type="PANTHER" id="PTHR31245:SF20">
    <property type="entry name" value="F18B13.13 PROTEIN"/>
    <property type="match status" value="1"/>
</dbReference>
<evidence type="ECO:0000256" key="2">
    <source>
        <dbReference type="ARBA" id="ARBA00022737"/>
    </source>
</evidence>
<keyword evidence="6" id="KW-1185">Reference proteome</keyword>
<reference evidence="5 6" key="1">
    <citation type="journal article" date="2020" name="Mol. Plant">
        <title>The Chromosome-Based Rubber Tree Genome Provides New Insights into Spurge Genome Evolution and Rubber Biosynthesis.</title>
        <authorList>
            <person name="Liu J."/>
            <person name="Shi C."/>
            <person name="Shi C.C."/>
            <person name="Li W."/>
            <person name="Zhang Q.J."/>
            <person name="Zhang Y."/>
            <person name="Li K."/>
            <person name="Lu H.F."/>
            <person name="Shi C."/>
            <person name="Zhu S.T."/>
            <person name="Xiao Z.Y."/>
            <person name="Nan H."/>
            <person name="Yue Y."/>
            <person name="Zhu X.G."/>
            <person name="Wu Y."/>
            <person name="Hong X.N."/>
            <person name="Fan G.Y."/>
            <person name="Tong Y."/>
            <person name="Zhang D."/>
            <person name="Mao C.L."/>
            <person name="Liu Y.L."/>
            <person name="Hao S.J."/>
            <person name="Liu W.Q."/>
            <person name="Lv M.Q."/>
            <person name="Zhang H.B."/>
            <person name="Liu Y."/>
            <person name="Hu-Tang G.R."/>
            <person name="Wang J.P."/>
            <person name="Wang J.H."/>
            <person name="Sun Y.H."/>
            <person name="Ni S.B."/>
            <person name="Chen W.B."/>
            <person name="Zhang X.C."/>
            <person name="Jiao Y.N."/>
            <person name="Eichler E.E."/>
            <person name="Li G.H."/>
            <person name="Liu X."/>
            <person name="Gao L.Z."/>
        </authorList>
    </citation>
    <scope>NUCLEOTIDE SEQUENCE [LARGE SCALE GENOMIC DNA]</scope>
    <source>
        <strain evidence="6">cv. GT1</strain>
        <tissue evidence="5">Leaf</tissue>
    </source>
</reference>
<evidence type="ECO:0000313" key="6">
    <source>
        <dbReference type="Proteomes" id="UP000467840"/>
    </source>
</evidence>
<gene>
    <name evidence="5" type="ORF">GH714_023512</name>
</gene>
<accession>A0A6A6LMM8</accession>
<name>A0A6A6LMM8_HEVBR</name>
<dbReference type="AlphaFoldDB" id="A0A6A6LMM8"/>
<proteinExistence type="predicted"/>
<dbReference type="Proteomes" id="UP000467840">
    <property type="component" value="Chromosome 4"/>
</dbReference>
<dbReference type="InterPro" id="IPR032675">
    <property type="entry name" value="LRR_dom_sf"/>
</dbReference>
<comment type="caution">
    <text evidence="5">The sequence shown here is derived from an EMBL/GenBank/DDBJ whole genome shotgun (WGS) entry which is preliminary data.</text>
</comment>
<feature type="coiled-coil region" evidence="3">
    <location>
        <begin position="163"/>
        <end position="190"/>
    </location>
</feature>
<keyword evidence="3" id="KW-0175">Coiled coil</keyword>